<proteinExistence type="predicted"/>
<dbReference type="EMBL" id="JAIWYP010000009">
    <property type="protein sequence ID" value="KAH3770221.1"/>
    <property type="molecule type" value="Genomic_DNA"/>
</dbReference>
<organism evidence="1 2">
    <name type="scientific">Dreissena polymorpha</name>
    <name type="common">Zebra mussel</name>
    <name type="synonym">Mytilus polymorpha</name>
    <dbReference type="NCBI Taxonomy" id="45954"/>
    <lineage>
        <taxon>Eukaryota</taxon>
        <taxon>Metazoa</taxon>
        <taxon>Spiralia</taxon>
        <taxon>Lophotrochozoa</taxon>
        <taxon>Mollusca</taxon>
        <taxon>Bivalvia</taxon>
        <taxon>Autobranchia</taxon>
        <taxon>Heteroconchia</taxon>
        <taxon>Euheterodonta</taxon>
        <taxon>Imparidentia</taxon>
        <taxon>Neoheterodontei</taxon>
        <taxon>Myida</taxon>
        <taxon>Dreissenoidea</taxon>
        <taxon>Dreissenidae</taxon>
        <taxon>Dreissena</taxon>
    </lineage>
</organism>
<protein>
    <submittedName>
        <fullName evidence="1">Uncharacterized protein</fullName>
    </submittedName>
</protein>
<gene>
    <name evidence="1" type="ORF">DPMN_171505</name>
</gene>
<reference evidence="1" key="2">
    <citation type="submission" date="2020-11" db="EMBL/GenBank/DDBJ databases">
        <authorList>
            <person name="McCartney M.A."/>
            <person name="Auch B."/>
            <person name="Kono T."/>
            <person name="Mallez S."/>
            <person name="Becker A."/>
            <person name="Gohl D.M."/>
            <person name="Silverstein K.A.T."/>
            <person name="Koren S."/>
            <person name="Bechman K.B."/>
            <person name="Herman A."/>
            <person name="Abrahante J.E."/>
            <person name="Garbe J."/>
        </authorList>
    </citation>
    <scope>NUCLEOTIDE SEQUENCE</scope>
    <source>
        <strain evidence="1">Duluth1</strain>
        <tissue evidence="1">Whole animal</tissue>
    </source>
</reference>
<dbReference type="AlphaFoldDB" id="A0A9D4DZ20"/>
<accession>A0A9D4DZ20</accession>
<dbReference type="Proteomes" id="UP000828390">
    <property type="component" value="Unassembled WGS sequence"/>
</dbReference>
<name>A0A9D4DZ20_DREPO</name>
<evidence type="ECO:0000313" key="2">
    <source>
        <dbReference type="Proteomes" id="UP000828390"/>
    </source>
</evidence>
<keyword evidence="2" id="KW-1185">Reference proteome</keyword>
<evidence type="ECO:0000313" key="1">
    <source>
        <dbReference type="EMBL" id="KAH3770221.1"/>
    </source>
</evidence>
<comment type="caution">
    <text evidence="1">The sequence shown here is derived from an EMBL/GenBank/DDBJ whole genome shotgun (WGS) entry which is preliminary data.</text>
</comment>
<sequence>MALKSERHIPVIDYKAPDKGLLIRTNAGCPQVALHFQSRQRCHWDNLLTKFHEDWNINVASTGKMPCPLVVKTNLLTKFHEDWTINANLDCAQRTNHKT</sequence>
<reference evidence="1" key="1">
    <citation type="journal article" date="2019" name="bioRxiv">
        <title>The Genome of the Zebra Mussel, Dreissena polymorpha: A Resource for Invasive Species Research.</title>
        <authorList>
            <person name="McCartney M.A."/>
            <person name="Auch B."/>
            <person name="Kono T."/>
            <person name="Mallez S."/>
            <person name="Zhang Y."/>
            <person name="Obille A."/>
            <person name="Becker A."/>
            <person name="Abrahante J.E."/>
            <person name="Garbe J."/>
            <person name="Badalamenti J.P."/>
            <person name="Herman A."/>
            <person name="Mangelson H."/>
            <person name="Liachko I."/>
            <person name="Sullivan S."/>
            <person name="Sone E.D."/>
            <person name="Koren S."/>
            <person name="Silverstein K.A.T."/>
            <person name="Beckman K.B."/>
            <person name="Gohl D.M."/>
        </authorList>
    </citation>
    <scope>NUCLEOTIDE SEQUENCE</scope>
    <source>
        <strain evidence="1">Duluth1</strain>
        <tissue evidence="1">Whole animal</tissue>
    </source>
</reference>